<evidence type="ECO:0000256" key="22">
    <source>
        <dbReference type="SAM" id="MobiDB-lite"/>
    </source>
</evidence>
<keyword evidence="6" id="KW-0134">Cell wall</keyword>
<keyword evidence="14" id="KW-0325">Glycoprotein</keyword>
<keyword evidence="12" id="KW-0146">Chitin degradation</keyword>
<dbReference type="GO" id="GO:0000272">
    <property type="term" value="P:polysaccharide catabolic process"/>
    <property type="evidence" value="ECO:0007669"/>
    <property type="project" value="UniProtKB-KW"/>
</dbReference>
<evidence type="ECO:0000256" key="8">
    <source>
        <dbReference type="ARBA" id="ARBA00022622"/>
    </source>
</evidence>
<name>A0AAJ8MTK3_9TREE</name>
<feature type="region of interest" description="Disordered" evidence="22">
    <location>
        <begin position="382"/>
        <end position="413"/>
    </location>
</feature>
<evidence type="ECO:0000256" key="19">
    <source>
        <dbReference type="ARBA" id="ARBA00023326"/>
    </source>
</evidence>
<evidence type="ECO:0000259" key="24">
    <source>
        <dbReference type="PROSITE" id="PS51677"/>
    </source>
</evidence>
<keyword evidence="10 23" id="KW-0732">Signal</keyword>
<organism evidence="25 26">
    <name type="scientific">Kwoniella shandongensis</name>
    <dbReference type="NCBI Taxonomy" id="1734106"/>
    <lineage>
        <taxon>Eukaryota</taxon>
        <taxon>Fungi</taxon>
        <taxon>Dikarya</taxon>
        <taxon>Basidiomycota</taxon>
        <taxon>Agaricomycotina</taxon>
        <taxon>Tremellomycetes</taxon>
        <taxon>Tremellales</taxon>
        <taxon>Cryptococcaceae</taxon>
        <taxon>Kwoniella</taxon>
    </lineage>
</organism>
<dbReference type="KEGG" id="ksn:43591286"/>
<dbReference type="PANTHER" id="PTHR10587:SF98">
    <property type="entry name" value="CHITIN DEACETYLASE"/>
    <property type="match status" value="1"/>
</dbReference>
<keyword evidence="5" id="KW-1003">Cell membrane</keyword>
<evidence type="ECO:0000256" key="23">
    <source>
        <dbReference type="SAM" id="SignalP"/>
    </source>
</evidence>
<dbReference type="SUPFAM" id="SSF88713">
    <property type="entry name" value="Glycoside hydrolase/deacetylase"/>
    <property type="match status" value="1"/>
</dbReference>
<gene>
    <name evidence="25" type="ORF">CI109_100032</name>
</gene>
<dbReference type="GO" id="GO:0006032">
    <property type="term" value="P:chitin catabolic process"/>
    <property type="evidence" value="ECO:0007669"/>
    <property type="project" value="UniProtKB-KW"/>
</dbReference>
<dbReference type="GO" id="GO:0009272">
    <property type="term" value="P:fungal-type cell wall biogenesis"/>
    <property type="evidence" value="ECO:0007669"/>
    <property type="project" value="UniProtKB-ARBA"/>
</dbReference>
<evidence type="ECO:0000256" key="20">
    <source>
        <dbReference type="ARBA" id="ARBA00024056"/>
    </source>
</evidence>
<reference evidence="25" key="2">
    <citation type="submission" date="2024-01" db="EMBL/GenBank/DDBJ databases">
        <title>Comparative genomics of Cryptococcus and Kwoniella reveals pathogenesis evolution and contrasting modes of karyotype evolution via chromosome fusion or intercentromeric recombination.</title>
        <authorList>
            <person name="Coelho M.A."/>
            <person name="David-Palma M."/>
            <person name="Shea T."/>
            <person name="Bowers K."/>
            <person name="McGinley-Smith S."/>
            <person name="Mohammad A.W."/>
            <person name="Gnirke A."/>
            <person name="Yurkov A.M."/>
            <person name="Nowrousian M."/>
            <person name="Sun S."/>
            <person name="Cuomo C.A."/>
            <person name="Heitman J."/>
        </authorList>
    </citation>
    <scope>NUCLEOTIDE SEQUENCE</scope>
    <source>
        <strain evidence="25">CBS 12478</strain>
    </source>
</reference>
<dbReference type="PROSITE" id="PS51677">
    <property type="entry name" value="NODB"/>
    <property type="match status" value="1"/>
</dbReference>
<evidence type="ECO:0000256" key="13">
    <source>
        <dbReference type="ARBA" id="ARBA00023136"/>
    </source>
</evidence>
<comment type="cofactor">
    <cofactor evidence="1">
        <name>Co(2+)</name>
        <dbReference type="ChEBI" id="CHEBI:48828"/>
    </cofactor>
</comment>
<evidence type="ECO:0000256" key="14">
    <source>
        <dbReference type="ARBA" id="ARBA00023180"/>
    </source>
</evidence>
<keyword evidence="15" id="KW-0119">Carbohydrate metabolism</keyword>
<evidence type="ECO:0000256" key="12">
    <source>
        <dbReference type="ARBA" id="ARBA00023024"/>
    </source>
</evidence>
<feature type="signal peptide" evidence="23">
    <location>
        <begin position="1"/>
        <end position="19"/>
    </location>
</feature>
<accession>A0AAJ8MTK3</accession>
<keyword evidence="8" id="KW-0336">GPI-anchor</keyword>
<dbReference type="GO" id="GO:0046872">
    <property type="term" value="F:metal ion binding"/>
    <property type="evidence" value="ECO:0007669"/>
    <property type="project" value="UniProtKB-KW"/>
</dbReference>
<dbReference type="Proteomes" id="UP000322225">
    <property type="component" value="Chromosome 1"/>
</dbReference>
<proteinExistence type="inferred from homology"/>
<comment type="similarity">
    <text evidence="4">Belongs to the polysaccharide deacetylase family.</text>
</comment>
<evidence type="ECO:0000256" key="9">
    <source>
        <dbReference type="ARBA" id="ARBA00022723"/>
    </source>
</evidence>
<comment type="catalytic activity">
    <reaction evidence="21">
        <text>[(1-&gt;4)-N-acetyl-beta-D-glucosaminyl](n) + n H2O = chitosan + n acetate</text>
        <dbReference type="Rhea" id="RHEA:10464"/>
        <dbReference type="Rhea" id="RHEA-COMP:9593"/>
        <dbReference type="Rhea" id="RHEA-COMP:9597"/>
        <dbReference type="ChEBI" id="CHEBI:15377"/>
        <dbReference type="ChEBI" id="CHEBI:17029"/>
        <dbReference type="ChEBI" id="CHEBI:30089"/>
        <dbReference type="ChEBI" id="CHEBI:57704"/>
        <dbReference type="EC" id="3.5.1.41"/>
    </reaction>
    <physiologicalReaction direction="left-to-right" evidence="21">
        <dbReference type="Rhea" id="RHEA:10465"/>
    </physiologicalReaction>
</comment>
<protein>
    <recommendedName>
        <fullName evidence="20">chitin deacetylase</fullName>
        <ecNumber evidence="20">3.5.1.41</ecNumber>
    </recommendedName>
</protein>
<evidence type="ECO:0000256" key="21">
    <source>
        <dbReference type="ARBA" id="ARBA00048494"/>
    </source>
</evidence>
<dbReference type="EMBL" id="CP144051">
    <property type="protein sequence ID" value="WWD15610.1"/>
    <property type="molecule type" value="Genomic_DNA"/>
</dbReference>
<reference evidence="25" key="1">
    <citation type="submission" date="2017-08" db="EMBL/GenBank/DDBJ databases">
        <authorList>
            <person name="Cuomo C."/>
            <person name="Billmyre B."/>
            <person name="Heitman J."/>
        </authorList>
    </citation>
    <scope>NUCLEOTIDE SEQUENCE</scope>
    <source>
        <strain evidence="25">CBS 12478</strain>
    </source>
</reference>
<dbReference type="GeneID" id="43591286"/>
<keyword evidence="17" id="KW-0449">Lipoprotein</keyword>
<evidence type="ECO:0000256" key="7">
    <source>
        <dbReference type="ARBA" id="ARBA00022525"/>
    </source>
</evidence>
<keyword evidence="7" id="KW-0964">Secreted</keyword>
<dbReference type="Gene3D" id="3.20.20.370">
    <property type="entry name" value="Glycoside hydrolase/deacetylase"/>
    <property type="match status" value="1"/>
</dbReference>
<dbReference type="RefSeq" id="XP_065822785.1">
    <property type="nucleotide sequence ID" value="XM_065966713.1"/>
</dbReference>
<dbReference type="Pfam" id="PF01522">
    <property type="entry name" value="Polysacc_deac_1"/>
    <property type="match status" value="1"/>
</dbReference>
<evidence type="ECO:0000256" key="15">
    <source>
        <dbReference type="ARBA" id="ARBA00023277"/>
    </source>
</evidence>
<feature type="chain" id="PRO_5042534895" description="chitin deacetylase" evidence="23">
    <location>
        <begin position="20"/>
        <end position="450"/>
    </location>
</feature>
<keyword evidence="16" id="KW-0170">Cobalt</keyword>
<dbReference type="GO" id="GO:0005886">
    <property type="term" value="C:plasma membrane"/>
    <property type="evidence" value="ECO:0007669"/>
    <property type="project" value="UniProtKB-SubCell"/>
</dbReference>
<keyword evidence="9" id="KW-0479">Metal-binding</keyword>
<evidence type="ECO:0000256" key="11">
    <source>
        <dbReference type="ARBA" id="ARBA00022801"/>
    </source>
</evidence>
<dbReference type="InterPro" id="IPR002509">
    <property type="entry name" value="NODB_dom"/>
</dbReference>
<evidence type="ECO:0000256" key="6">
    <source>
        <dbReference type="ARBA" id="ARBA00022512"/>
    </source>
</evidence>
<dbReference type="AlphaFoldDB" id="A0AAJ8MTK3"/>
<dbReference type="GO" id="GO:0004099">
    <property type="term" value="F:chitin deacetylase activity"/>
    <property type="evidence" value="ECO:0007669"/>
    <property type="project" value="UniProtKB-EC"/>
</dbReference>
<dbReference type="InterPro" id="IPR011330">
    <property type="entry name" value="Glyco_hydro/deAcase_b/a-brl"/>
</dbReference>
<evidence type="ECO:0000256" key="4">
    <source>
        <dbReference type="ARBA" id="ARBA00010973"/>
    </source>
</evidence>
<feature type="domain" description="NodB homology" evidence="24">
    <location>
        <begin position="160"/>
        <end position="360"/>
    </location>
</feature>
<dbReference type="GO" id="GO:0071555">
    <property type="term" value="P:cell wall organization"/>
    <property type="evidence" value="ECO:0007669"/>
    <property type="project" value="UniProtKB-KW"/>
</dbReference>
<evidence type="ECO:0000256" key="1">
    <source>
        <dbReference type="ARBA" id="ARBA00001941"/>
    </source>
</evidence>
<evidence type="ECO:0000256" key="18">
    <source>
        <dbReference type="ARBA" id="ARBA00023316"/>
    </source>
</evidence>
<keyword evidence="26" id="KW-1185">Reference proteome</keyword>
<dbReference type="InterPro" id="IPR050248">
    <property type="entry name" value="Polysacc_deacetylase_ArnD"/>
</dbReference>
<keyword evidence="13" id="KW-0472">Membrane</keyword>
<evidence type="ECO:0000256" key="5">
    <source>
        <dbReference type="ARBA" id="ARBA00022475"/>
    </source>
</evidence>
<dbReference type="EC" id="3.5.1.41" evidence="20"/>
<evidence type="ECO:0000256" key="17">
    <source>
        <dbReference type="ARBA" id="ARBA00023288"/>
    </source>
</evidence>
<evidence type="ECO:0000256" key="10">
    <source>
        <dbReference type="ARBA" id="ARBA00022729"/>
    </source>
</evidence>
<keyword evidence="19" id="KW-0624">Polysaccharide degradation</keyword>
<keyword evidence="18" id="KW-0961">Cell wall biogenesis/degradation</keyword>
<evidence type="ECO:0000256" key="3">
    <source>
        <dbReference type="ARBA" id="ARBA00004609"/>
    </source>
</evidence>
<dbReference type="FunFam" id="3.20.20.370:FF:000004">
    <property type="entry name" value="Related to Chitin deacetylase"/>
    <property type="match status" value="1"/>
</dbReference>
<evidence type="ECO:0000313" key="26">
    <source>
        <dbReference type="Proteomes" id="UP000322225"/>
    </source>
</evidence>
<evidence type="ECO:0000313" key="25">
    <source>
        <dbReference type="EMBL" id="WWD15610.1"/>
    </source>
</evidence>
<dbReference type="GO" id="GO:0098552">
    <property type="term" value="C:side of membrane"/>
    <property type="evidence" value="ECO:0007669"/>
    <property type="project" value="UniProtKB-KW"/>
</dbReference>
<evidence type="ECO:0000256" key="16">
    <source>
        <dbReference type="ARBA" id="ARBA00023285"/>
    </source>
</evidence>
<evidence type="ECO:0000256" key="2">
    <source>
        <dbReference type="ARBA" id="ARBA00004191"/>
    </source>
</evidence>
<dbReference type="PANTHER" id="PTHR10587">
    <property type="entry name" value="GLYCOSYL TRANSFERASE-RELATED"/>
    <property type="match status" value="1"/>
</dbReference>
<comment type="subcellular location">
    <subcellularLocation>
        <location evidence="3">Cell membrane</location>
        <topology evidence="3">Lipid-anchor</topology>
        <topology evidence="3">GPI-anchor</topology>
    </subcellularLocation>
    <subcellularLocation>
        <location evidence="2">Secreted</location>
        <location evidence="2">Cell wall</location>
    </subcellularLocation>
</comment>
<keyword evidence="11" id="KW-0378">Hydrolase</keyword>
<sequence>MLQATTAVLLALSVGASQALGHAGCGGHDIARRNLGGPIIAAAAVTDEASAASSVDPVEECMYYSYQPVLDVVKNFPTVWQTAAIVPGDDEATALFATINATVNAKYPNVGPKGTHNGDWTLSKNYDAKDPDCWWTHSQCTTPAADSGLKADIVSVPEPETWGLGFDDGPNCSHNALYDYLRDQGQKATMFYIGSNVIDWPLQALRGIDDGHQLCVHTWSHQYMTSMTNEEAFAELYYTRKSIQTVAGVTPMCWRPPYGDVDNRIRLIAESLNLTNIVWSDDTEDWQVGTGGVTQDDVSKNYQLVIDKAGKGTYATHGPVVLNHEINNMTMAEFLTQYDKIKAGFKYVVPIAAAYNWTTPYVETNVTFPDFMTYTNQSSGDSASGSASATDASGSPTAAASGGSASPSGTGSANSSTAAKSAAALGVEVKGAAVWGVAIMLIGRIALSMW</sequence>